<evidence type="ECO:0000259" key="1">
    <source>
        <dbReference type="PROSITE" id="PS50097"/>
    </source>
</evidence>
<sequence length="153" mass="17235">MILKARSEVMAAMLGGSFRESDMDTEIEIKDASLQSFLALLEYLYTDHAPIEEGDSVDIMILADRFCFAKTCDFVRAEGIGDGKPSDVINLLLTSQAHNAKQLSGWCLHFISSNLSVFESTEEFDLVQGENRQHVYEHRWPPLSKLNSKCKVM</sequence>
<dbReference type="Pfam" id="PF00651">
    <property type="entry name" value="BTB"/>
    <property type="match status" value="1"/>
</dbReference>
<dbReference type="CDD" id="cd18499">
    <property type="entry name" value="BACK_RHOBTB"/>
    <property type="match status" value="1"/>
</dbReference>
<dbReference type="InterPro" id="IPR011333">
    <property type="entry name" value="SKP1/BTB/POZ_sf"/>
</dbReference>
<accession>A0A9X0CP37</accession>
<dbReference type="Proteomes" id="UP001163046">
    <property type="component" value="Unassembled WGS sequence"/>
</dbReference>
<feature type="domain" description="BTB" evidence="1">
    <location>
        <begin position="1"/>
        <end position="53"/>
    </location>
</feature>
<organism evidence="2 3">
    <name type="scientific">Desmophyllum pertusum</name>
    <dbReference type="NCBI Taxonomy" id="174260"/>
    <lineage>
        <taxon>Eukaryota</taxon>
        <taxon>Metazoa</taxon>
        <taxon>Cnidaria</taxon>
        <taxon>Anthozoa</taxon>
        <taxon>Hexacorallia</taxon>
        <taxon>Scleractinia</taxon>
        <taxon>Caryophylliina</taxon>
        <taxon>Caryophylliidae</taxon>
        <taxon>Desmophyllum</taxon>
    </lineage>
</organism>
<dbReference type="Gene3D" id="3.30.710.10">
    <property type="entry name" value="Potassium Channel Kv1.1, Chain A"/>
    <property type="match status" value="1"/>
</dbReference>
<dbReference type="EMBL" id="MU827302">
    <property type="protein sequence ID" value="KAJ7365818.1"/>
    <property type="molecule type" value="Genomic_DNA"/>
</dbReference>
<name>A0A9X0CP37_9CNID</name>
<dbReference type="PROSITE" id="PS50097">
    <property type="entry name" value="BTB"/>
    <property type="match status" value="1"/>
</dbReference>
<dbReference type="InterPro" id="IPR000210">
    <property type="entry name" value="BTB/POZ_dom"/>
</dbReference>
<dbReference type="OrthoDB" id="10251809at2759"/>
<proteinExistence type="predicted"/>
<evidence type="ECO:0000313" key="2">
    <source>
        <dbReference type="EMBL" id="KAJ7365818.1"/>
    </source>
</evidence>
<reference evidence="2" key="1">
    <citation type="submission" date="2023-01" db="EMBL/GenBank/DDBJ databases">
        <title>Genome assembly of the deep-sea coral Lophelia pertusa.</title>
        <authorList>
            <person name="Herrera S."/>
            <person name="Cordes E."/>
        </authorList>
    </citation>
    <scope>NUCLEOTIDE SEQUENCE</scope>
    <source>
        <strain evidence="2">USNM1676648</strain>
        <tissue evidence="2">Polyp</tissue>
    </source>
</reference>
<dbReference type="PANTHER" id="PTHR24413">
    <property type="entry name" value="SPECKLE-TYPE POZ PROTEIN"/>
    <property type="match status" value="1"/>
</dbReference>
<evidence type="ECO:0000313" key="3">
    <source>
        <dbReference type="Proteomes" id="UP001163046"/>
    </source>
</evidence>
<dbReference type="SUPFAM" id="SSF54695">
    <property type="entry name" value="POZ domain"/>
    <property type="match status" value="1"/>
</dbReference>
<comment type="caution">
    <text evidence="2">The sequence shown here is derived from an EMBL/GenBank/DDBJ whole genome shotgun (WGS) entry which is preliminary data.</text>
</comment>
<dbReference type="AlphaFoldDB" id="A0A9X0CP37"/>
<keyword evidence="3" id="KW-1185">Reference proteome</keyword>
<gene>
    <name evidence="2" type="ORF">OS493_002539</name>
</gene>
<protein>
    <recommendedName>
        <fullName evidence="1">BTB domain-containing protein</fullName>
    </recommendedName>
</protein>